<protein>
    <submittedName>
        <fullName evidence="2">Uncharacterized protein</fullName>
    </submittedName>
</protein>
<evidence type="ECO:0000313" key="2">
    <source>
        <dbReference type="EMBL" id="EJW73483.1"/>
    </source>
</evidence>
<accession>J9DUY5</accession>
<proteinExistence type="predicted"/>
<dbReference type="Proteomes" id="UP000004810">
    <property type="component" value="Unassembled WGS sequence"/>
</dbReference>
<evidence type="ECO:0000256" key="1">
    <source>
        <dbReference type="SAM" id="MobiDB-lite"/>
    </source>
</evidence>
<gene>
    <name evidence="2" type="ORF">WUBG_15609</name>
</gene>
<dbReference type="EMBL" id="ADBV01013976">
    <property type="protein sequence ID" value="EJW73483.1"/>
    <property type="molecule type" value="Genomic_DNA"/>
</dbReference>
<feature type="compositionally biased region" description="Basic and acidic residues" evidence="1">
    <location>
        <begin position="63"/>
        <end position="72"/>
    </location>
</feature>
<feature type="non-terminal residue" evidence="2">
    <location>
        <position position="72"/>
    </location>
</feature>
<name>J9DUY5_WUCBA</name>
<feature type="region of interest" description="Disordered" evidence="1">
    <location>
        <begin position="40"/>
        <end position="72"/>
    </location>
</feature>
<evidence type="ECO:0000313" key="3">
    <source>
        <dbReference type="Proteomes" id="UP000004810"/>
    </source>
</evidence>
<sequence length="72" mass="7845">MIVALKPSTSLDDHYHILGPAVVTLKPVGEDEGMSVLIDNERSADQPTLDVESNISLETGTEEPDKILSRKK</sequence>
<dbReference type="AlphaFoldDB" id="J9DUY5"/>
<organism evidence="2 3">
    <name type="scientific">Wuchereria bancrofti</name>
    <dbReference type="NCBI Taxonomy" id="6293"/>
    <lineage>
        <taxon>Eukaryota</taxon>
        <taxon>Metazoa</taxon>
        <taxon>Ecdysozoa</taxon>
        <taxon>Nematoda</taxon>
        <taxon>Chromadorea</taxon>
        <taxon>Rhabditida</taxon>
        <taxon>Spirurina</taxon>
        <taxon>Spiruromorpha</taxon>
        <taxon>Filarioidea</taxon>
        <taxon>Onchocercidae</taxon>
        <taxon>Wuchereria</taxon>
    </lineage>
</organism>
<comment type="caution">
    <text evidence="2">The sequence shown here is derived from an EMBL/GenBank/DDBJ whole genome shotgun (WGS) entry which is preliminary data.</text>
</comment>
<reference evidence="3" key="1">
    <citation type="submission" date="2012-08" db="EMBL/GenBank/DDBJ databases">
        <title>The Genome Sequence of Wuchereria bancrofti.</title>
        <authorList>
            <person name="Nutman T.B."/>
            <person name="Fink D.L."/>
            <person name="Russ C."/>
            <person name="Young S."/>
            <person name="Zeng Q."/>
            <person name="Koehrsen M."/>
            <person name="Alvarado L."/>
            <person name="Berlin A."/>
            <person name="Chapman S.B."/>
            <person name="Chen Z."/>
            <person name="Freedman E."/>
            <person name="Gellesch M."/>
            <person name="Goldberg J."/>
            <person name="Griggs A."/>
            <person name="Gujja S."/>
            <person name="Heilman E.R."/>
            <person name="Heiman D."/>
            <person name="Hepburn T."/>
            <person name="Howarth C."/>
            <person name="Jen D."/>
            <person name="Larson L."/>
            <person name="Lewis B."/>
            <person name="Mehta T."/>
            <person name="Park D."/>
            <person name="Pearson M."/>
            <person name="Roberts A."/>
            <person name="Saif S."/>
            <person name="Shea T."/>
            <person name="Shenoy N."/>
            <person name="Sisk P."/>
            <person name="Stolte C."/>
            <person name="Sykes S."/>
            <person name="Walk T."/>
            <person name="White J."/>
            <person name="Yandava C."/>
            <person name="Haas B."/>
            <person name="Henn M.R."/>
            <person name="Nusbaum C."/>
            <person name="Birren B."/>
        </authorList>
    </citation>
    <scope>NUCLEOTIDE SEQUENCE [LARGE SCALE GENOMIC DNA]</scope>
    <source>
        <strain evidence="3">NA</strain>
    </source>
</reference>